<evidence type="ECO:0000256" key="2">
    <source>
        <dbReference type="ARBA" id="ARBA00022692"/>
    </source>
</evidence>
<dbReference type="InterPro" id="IPR036259">
    <property type="entry name" value="MFS_trans_sf"/>
</dbReference>
<accession>A0ABD0SQA1</accession>
<dbReference type="Pfam" id="PF00083">
    <property type="entry name" value="Sugar_tr"/>
    <property type="match status" value="1"/>
</dbReference>
<feature type="transmembrane region" description="Helical" evidence="6">
    <location>
        <begin position="28"/>
        <end position="48"/>
    </location>
</feature>
<feature type="transmembrane region" description="Helical" evidence="6">
    <location>
        <begin position="392"/>
        <end position="411"/>
    </location>
</feature>
<comment type="caution">
    <text evidence="8">The sequence shown here is derived from an EMBL/GenBank/DDBJ whole genome shotgun (WGS) entry which is preliminary data.</text>
</comment>
<feature type="transmembrane region" description="Helical" evidence="6">
    <location>
        <begin position="183"/>
        <end position="203"/>
    </location>
</feature>
<gene>
    <name evidence="8" type="ORF">ABMA28_005399</name>
</gene>
<keyword evidence="2 6" id="KW-0812">Transmembrane</keyword>
<evidence type="ECO:0000256" key="5">
    <source>
        <dbReference type="SAM" id="MobiDB-lite"/>
    </source>
</evidence>
<feature type="transmembrane region" description="Helical" evidence="6">
    <location>
        <begin position="215"/>
        <end position="239"/>
    </location>
</feature>
<name>A0ABD0SQA1_LOXSC</name>
<dbReference type="AlphaFoldDB" id="A0ABD0SQA1"/>
<evidence type="ECO:0000259" key="7">
    <source>
        <dbReference type="PROSITE" id="PS50850"/>
    </source>
</evidence>
<dbReference type="InterPro" id="IPR020846">
    <property type="entry name" value="MFS_dom"/>
</dbReference>
<proteinExistence type="predicted"/>
<feature type="transmembrane region" description="Helical" evidence="6">
    <location>
        <begin position="335"/>
        <end position="352"/>
    </location>
</feature>
<feature type="transmembrane region" description="Helical" evidence="6">
    <location>
        <begin position="245"/>
        <end position="263"/>
    </location>
</feature>
<feature type="transmembrane region" description="Helical" evidence="6">
    <location>
        <begin position="364"/>
        <end position="385"/>
    </location>
</feature>
<keyword evidence="4 6" id="KW-0472">Membrane</keyword>
<feature type="transmembrane region" description="Helical" evidence="6">
    <location>
        <begin position="452"/>
        <end position="473"/>
    </location>
</feature>
<evidence type="ECO:0000256" key="3">
    <source>
        <dbReference type="ARBA" id="ARBA00022989"/>
    </source>
</evidence>
<dbReference type="GO" id="GO:0016020">
    <property type="term" value="C:membrane"/>
    <property type="evidence" value="ECO:0007669"/>
    <property type="project" value="UniProtKB-SubCell"/>
</dbReference>
<evidence type="ECO:0000256" key="6">
    <source>
        <dbReference type="SAM" id="Phobius"/>
    </source>
</evidence>
<organism evidence="8 9">
    <name type="scientific">Loxostege sticticalis</name>
    <name type="common">Beet webworm moth</name>
    <dbReference type="NCBI Taxonomy" id="481309"/>
    <lineage>
        <taxon>Eukaryota</taxon>
        <taxon>Metazoa</taxon>
        <taxon>Ecdysozoa</taxon>
        <taxon>Arthropoda</taxon>
        <taxon>Hexapoda</taxon>
        <taxon>Insecta</taxon>
        <taxon>Pterygota</taxon>
        <taxon>Neoptera</taxon>
        <taxon>Endopterygota</taxon>
        <taxon>Lepidoptera</taxon>
        <taxon>Glossata</taxon>
        <taxon>Ditrysia</taxon>
        <taxon>Pyraloidea</taxon>
        <taxon>Crambidae</taxon>
        <taxon>Pyraustinae</taxon>
        <taxon>Loxostege</taxon>
    </lineage>
</organism>
<evidence type="ECO:0000256" key="1">
    <source>
        <dbReference type="ARBA" id="ARBA00004141"/>
    </source>
</evidence>
<reference evidence="8 9" key="1">
    <citation type="submission" date="2024-06" db="EMBL/GenBank/DDBJ databases">
        <title>A chromosome-level genome assembly of beet webworm, Loxostege sticticalis.</title>
        <authorList>
            <person name="Zhang Y."/>
        </authorList>
    </citation>
    <scope>NUCLEOTIDE SEQUENCE [LARGE SCALE GENOMIC DNA]</scope>
    <source>
        <strain evidence="8">AQ028</strain>
        <tissue evidence="8">Male pupae</tissue>
    </source>
</reference>
<dbReference type="EMBL" id="JBEDNZ010000017">
    <property type="protein sequence ID" value="KAL0822022.1"/>
    <property type="molecule type" value="Genomic_DNA"/>
</dbReference>
<keyword evidence="3 6" id="KW-1133">Transmembrane helix</keyword>
<evidence type="ECO:0000313" key="8">
    <source>
        <dbReference type="EMBL" id="KAL0822022.1"/>
    </source>
</evidence>
<feature type="transmembrane region" description="Helical" evidence="6">
    <location>
        <begin position="159"/>
        <end position="177"/>
    </location>
</feature>
<dbReference type="Gene3D" id="1.20.1250.20">
    <property type="entry name" value="MFS general substrate transporter like domains"/>
    <property type="match status" value="1"/>
</dbReference>
<dbReference type="Proteomes" id="UP001549921">
    <property type="component" value="Unassembled WGS sequence"/>
</dbReference>
<feature type="transmembrane region" description="Helical" evidence="6">
    <location>
        <begin position="479"/>
        <end position="499"/>
    </location>
</feature>
<feature type="transmembrane region" description="Helical" evidence="6">
    <location>
        <begin position="417"/>
        <end position="440"/>
    </location>
</feature>
<feature type="region of interest" description="Disordered" evidence="5">
    <location>
        <begin position="520"/>
        <end position="541"/>
    </location>
</feature>
<dbReference type="SUPFAM" id="SSF103473">
    <property type="entry name" value="MFS general substrate transporter"/>
    <property type="match status" value="1"/>
</dbReference>
<protein>
    <recommendedName>
        <fullName evidence="7">Major facilitator superfamily (MFS) profile domain-containing protein</fullName>
    </recommendedName>
</protein>
<dbReference type="PANTHER" id="PTHR24064">
    <property type="entry name" value="SOLUTE CARRIER FAMILY 22 MEMBER"/>
    <property type="match status" value="1"/>
</dbReference>
<feature type="domain" description="Major facilitator superfamily (MFS) profile" evidence="7">
    <location>
        <begin position="28"/>
        <end position="504"/>
    </location>
</feature>
<evidence type="ECO:0000313" key="9">
    <source>
        <dbReference type="Proteomes" id="UP001549921"/>
    </source>
</evidence>
<dbReference type="PROSITE" id="PS50850">
    <property type="entry name" value="MFS"/>
    <property type="match status" value="1"/>
</dbReference>
<evidence type="ECO:0000256" key="4">
    <source>
        <dbReference type="ARBA" id="ARBA00023136"/>
    </source>
</evidence>
<feature type="transmembrane region" description="Helical" evidence="6">
    <location>
        <begin position="130"/>
        <end position="152"/>
    </location>
</feature>
<comment type="subcellular location">
    <subcellularLocation>
        <location evidence="1">Membrane</location>
        <topology evidence="1">Multi-pass membrane protein</topology>
    </subcellularLocation>
</comment>
<sequence length="541" mass="60754">MVAKEKEGRVYEIWEVLEKYGKYQVMQYVLVCLATIFVTMANINYIFVVGDIGYRCQVPECEGAPASFNASWWPERPVDRCWRPVLNRSDPGECSSDQFGEDVERCSQWVYESMDSVVSYLDLACKPWKINMVGTIHNLGMLFSMLIAGWVADRFGRKWTCIFCFTTCFVGVFKVLATSYPLYIGLEFLEAFLSGGCYAVGPIMMIEITGRKYRIFSGVSFAYAIYMGETCFATLAILLPNWKNLVKAMYGPCLLFLGYMFMLHESPRWLILNGKTEQAINNLKVIAKTNNIKINQQDLSNLNDKELKQKFNIQNYETREGLKEVFRSKEMMKRLVVGFMTRFTSNFVYYGLMINSVFLPGNKYTNFLLATVMSFPGEMISLYLMNKVGRRLPLIIGFIISGVVCVLSAFVPDSMSWARIAFFLIGKVIVAVCFTGGVTYSMELFPTSARGAMIGLCSLAARLGGMLAPLTPILNSVSVILPTICFGVSAVVTGLLIILTPETKGTPLMDTIEQVKASARKNRNTQAQSDNHGFTGEDDKV</sequence>
<dbReference type="InterPro" id="IPR005828">
    <property type="entry name" value="MFS_sugar_transport-like"/>
</dbReference>